<evidence type="ECO:0000256" key="9">
    <source>
        <dbReference type="SAM" id="MobiDB-lite"/>
    </source>
</evidence>
<feature type="region of interest" description="Disordered" evidence="9">
    <location>
        <begin position="534"/>
        <end position="567"/>
    </location>
</feature>
<comment type="cofactor">
    <cofactor evidence="1">
        <name>L-ascorbate</name>
        <dbReference type="ChEBI" id="CHEBI:38290"/>
    </cofactor>
</comment>
<dbReference type="InterPro" id="IPR006620">
    <property type="entry name" value="Pro_4_hyd_alph"/>
</dbReference>
<dbReference type="PANTHER" id="PTHR24171">
    <property type="entry name" value="ANKYRIN REPEAT DOMAIN-CONTAINING PROTEIN 39-RELATED"/>
    <property type="match status" value="1"/>
</dbReference>
<dbReference type="GO" id="GO:0031418">
    <property type="term" value="F:L-ascorbic acid binding"/>
    <property type="evidence" value="ECO:0007669"/>
    <property type="project" value="InterPro"/>
</dbReference>
<dbReference type="PROSITE" id="PS50297">
    <property type="entry name" value="ANK_REP_REGION"/>
    <property type="match status" value="1"/>
</dbReference>
<reference evidence="11" key="1">
    <citation type="submission" date="2021-02" db="EMBL/GenBank/DDBJ databases">
        <authorList>
            <person name="Dougan E. K."/>
            <person name="Rhodes N."/>
            <person name="Thang M."/>
            <person name="Chan C."/>
        </authorList>
    </citation>
    <scope>NUCLEOTIDE SEQUENCE</scope>
</reference>
<evidence type="ECO:0000313" key="11">
    <source>
        <dbReference type="EMBL" id="CAE7032792.1"/>
    </source>
</evidence>
<dbReference type="Pfam" id="PF13640">
    <property type="entry name" value="2OG-FeII_Oxy_3"/>
    <property type="match status" value="1"/>
</dbReference>
<keyword evidence="12" id="KW-1185">Reference proteome</keyword>
<dbReference type="OrthoDB" id="539213at2759"/>
<evidence type="ECO:0000256" key="2">
    <source>
        <dbReference type="ARBA" id="ARBA00022723"/>
    </source>
</evidence>
<keyword evidence="6" id="KW-0408">Iron</keyword>
<accession>A0A812IGK3</accession>
<comment type="caution">
    <text evidence="11">The sequence shown here is derived from an EMBL/GenBank/DDBJ whole genome shotgun (WGS) entry which is preliminary data.</text>
</comment>
<dbReference type="Gene3D" id="2.60.120.620">
    <property type="entry name" value="q2cbj1_9rhob like domain"/>
    <property type="match status" value="1"/>
</dbReference>
<dbReference type="SUPFAM" id="SSF48403">
    <property type="entry name" value="Ankyrin repeat"/>
    <property type="match status" value="1"/>
</dbReference>
<dbReference type="GO" id="GO:0005506">
    <property type="term" value="F:iron ion binding"/>
    <property type="evidence" value="ECO:0007669"/>
    <property type="project" value="InterPro"/>
</dbReference>
<dbReference type="Pfam" id="PF12796">
    <property type="entry name" value="Ank_2"/>
    <property type="match status" value="1"/>
</dbReference>
<keyword evidence="4" id="KW-0223">Dioxygenase</keyword>
<dbReference type="InterPro" id="IPR002110">
    <property type="entry name" value="Ankyrin_rpt"/>
</dbReference>
<dbReference type="GO" id="GO:0051213">
    <property type="term" value="F:dioxygenase activity"/>
    <property type="evidence" value="ECO:0007669"/>
    <property type="project" value="UniProtKB-KW"/>
</dbReference>
<dbReference type="SMART" id="SM00248">
    <property type="entry name" value="ANK"/>
    <property type="match status" value="4"/>
</dbReference>
<evidence type="ECO:0000259" key="10">
    <source>
        <dbReference type="PROSITE" id="PS51471"/>
    </source>
</evidence>
<dbReference type="EMBL" id="CAJNDS010000241">
    <property type="protein sequence ID" value="CAE7032792.1"/>
    <property type="molecule type" value="Genomic_DNA"/>
</dbReference>
<dbReference type="Proteomes" id="UP000604046">
    <property type="component" value="Unassembled WGS sequence"/>
</dbReference>
<sequence length="700" mass="76669">MGREQKRRQEARKAKQLVEQGQVERRLPTTEEAQALISCIDRGEVQHFGITTLAALELNGRHEAPWCCGVREISLVDFAAWRGRDSFVSALVSAKADPTEKAVNTLERLPKPYVAWLARAAAKARHTANTLNAQTEIADAAPQPTCVCGEGAQWVFSPCGHRCCYRCPWRAFHGFSLGQLPELLCPLCGAVFQDPALNFTGQRRGIIRHGPLPGAAAACATCGCLNAREWSCCINCNFMVEQVPVYQVQKEAEKEVSCFEYFLPWLSTNWQRAMRRRRTLKKWHKLPNEIPQNVEERLELQATLAALAQPRVTDGLCLDSWMCDTRAPWTAWTRAGFACFFASKASQVSTSPPKPVKRLAGAFRALSVWEAACERLGATRANRSERFRSAAEVGDARRVEAMLRAGVDVDSANEYGQTPIFLAAFEGHLDVVELLLAWGADPGKPCHGGSLPITAAVARGNSAIASCLAEGAAPLAPSVLPSAERGAAVRLPLPENLTQLGAMYVDGALDEAFLTWLQELWKSLPPAPFAHEGDAQLAEEDSSVQPQKPCNRSKARGRGVDRSRQDSAPQRSYYFDAEGLVATQLAAALAGVVEQCTCSEAVPQMRFLHYAQAGGYLPPHTDLARRDWRTGGRTSHTFILYLEGSTVQGGGETVLLESLLGEVLAEVSPVRGRLLIFPHECAHKAMPVLQPKLLLRGEMR</sequence>
<dbReference type="PANTHER" id="PTHR24171:SF9">
    <property type="entry name" value="ANKYRIN REPEAT DOMAIN-CONTAINING PROTEIN 39"/>
    <property type="match status" value="1"/>
</dbReference>
<protein>
    <submittedName>
        <fullName evidence="11">TEX14 protein</fullName>
    </submittedName>
</protein>
<dbReference type="PROSITE" id="PS51471">
    <property type="entry name" value="FE2OG_OXY"/>
    <property type="match status" value="1"/>
</dbReference>
<dbReference type="GO" id="GO:0016705">
    <property type="term" value="F:oxidoreductase activity, acting on paired donors, with incorporation or reduction of molecular oxygen"/>
    <property type="evidence" value="ECO:0007669"/>
    <property type="project" value="InterPro"/>
</dbReference>
<evidence type="ECO:0000313" key="12">
    <source>
        <dbReference type="Proteomes" id="UP000604046"/>
    </source>
</evidence>
<dbReference type="SMART" id="SM00702">
    <property type="entry name" value="P4Hc"/>
    <property type="match status" value="1"/>
</dbReference>
<evidence type="ECO:0000256" key="6">
    <source>
        <dbReference type="ARBA" id="ARBA00023004"/>
    </source>
</evidence>
<feature type="repeat" description="ANK" evidence="8">
    <location>
        <begin position="415"/>
        <end position="441"/>
    </location>
</feature>
<dbReference type="PROSITE" id="PS50088">
    <property type="entry name" value="ANK_REPEAT"/>
    <property type="match status" value="1"/>
</dbReference>
<keyword evidence="2" id="KW-0479">Metal-binding</keyword>
<dbReference type="InterPro" id="IPR036770">
    <property type="entry name" value="Ankyrin_rpt-contain_sf"/>
</dbReference>
<evidence type="ECO:0000256" key="1">
    <source>
        <dbReference type="ARBA" id="ARBA00001961"/>
    </source>
</evidence>
<dbReference type="Gene3D" id="1.25.40.20">
    <property type="entry name" value="Ankyrin repeat-containing domain"/>
    <property type="match status" value="1"/>
</dbReference>
<name>A0A812IGK3_9DINO</name>
<evidence type="ECO:0000256" key="8">
    <source>
        <dbReference type="PROSITE-ProRule" id="PRU00023"/>
    </source>
</evidence>
<evidence type="ECO:0000256" key="3">
    <source>
        <dbReference type="ARBA" id="ARBA00022737"/>
    </source>
</evidence>
<dbReference type="AlphaFoldDB" id="A0A812IGK3"/>
<dbReference type="InterPro" id="IPR005123">
    <property type="entry name" value="Oxoglu/Fe-dep_dioxygenase_dom"/>
</dbReference>
<keyword evidence="7 8" id="KW-0040">ANK repeat</keyword>
<dbReference type="InterPro" id="IPR044862">
    <property type="entry name" value="Pro_4_hyd_alph_FE2OG_OXY"/>
</dbReference>
<proteinExistence type="predicted"/>
<evidence type="ECO:0000256" key="5">
    <source>
        <dbReference type="ARBA" id="ARBA00023002"/>
    </source>
</evidence>
<evidence type="ECO:0000256" key="4">
    <source>
        <dbReference type="ARBA" id="ARBA00022964"/>
    </source>
</evidence>
<organism evidence="11 12">
    <name type="scientific">Symbiodinium natans</name>
    <dbReference type="NCBI Taxonomy" id="878477"/>
    <lineage>
        <taxon>Eukaryota</taxon>
        <taxon>Sar</taxon>
        <taxon>Alveolata</taxon>
        <taxon>Dinophyceae</taxon>
        <taxon>Suessiales</taxon>
        <taxon>Symbiodiniaceae</taxon>
        <taxon>Symbiodinium</taxon>
    </lineage>
</organism>
<keyword evidence="3" id="KW-0677">Repeat</keyword>
<keyword evidence="5" id="KW-0560">Oxidoreductase</keyword>
<evidence type="ECO:0000256" key="7">
    <source>
        <dbReference type="ARBA" id="ARBA00023043"/>
    </source>
</evidence>
<feature type="domain" description="Fe2OG dioxygenase" evidence="10">
    <location>
        <begin position="601"/>
        <end position="700"/>
    </location>
</feature>
<gene>
    <name evidence="11" type="primary">TEX14</name>
    <name evidence="11" type="ORF">SNAT2548_LOCUS3933</name>
</gene>